<name>A0ABR4MG40_9PEZI</name>
<dbReference type="PANTHER" id="PTHR34883">
    <property type="entry name" value="SERINE-RICH PROTEIN, PUTATIVE-RELATED-RELATED"/>
    <property type="match status" value="1"/>
</dbReference>
<dbReference type="InterPro" id="IPR052953">
    <property type="entry name" value="Ser-rich/MCO-related"/>
</dbReference>
<accession>A0ABR4MG40</accession>
<reference evidence="1 2" key="1">
    <citation type="submission" date="2020-05" db="EMBL/GenBank/DDBJ databases">
        <title>Ceratocystis lukuohia genome.</title>
        <authorList>
            <person name="Harrington T.C."/>
            <person name="Kim K."/>
            <person name="Mayers C.G."/>
        </authorList>
    </citation>
    <scope>NUCLEOTIDE SEQUENCE [LARGE SCALE GENOMIC DNA]</scope>
    <source>
        <strain evidence="1 2">C4212</strain>
    </source>
</reference>
<dbReference type="Proteomes" id="UP001610728">
    <property type="component" value="Unassembled WGS sequence"/>
</dbReference>
<evidence type="ECO:0000313" key="1">
    <source>
        <dbReference type="EMBL" id="KAL2887245.1"/>
    </source>
</evidence>
<dbReference type="SUPFAM" id="SSF49503">
    <property type="entry name" value="Cupredoxins"/>
    <property type="match status" value="1"/>
</dbReference>
<organism evidence="1 2">
    <name type="scientific">Ceratocystis lukuohia</name>
    <dbReference type="NCBI Taxonomy" id="2019550"/>
    <lineage>
        <taxon>Eukaryota</taxon>
        <taxon>Fungi</taxon>
        <taxon>Dikarya</taxon>
        <taxon>Ascomycota</taxon>
        <taxon>Pezizomycotina</taxon>
        <taxon>Sordariomycetes</taxon>
        <taxon>Hypocreomycetidae</taxon>
        <taxon>Microascales</taxon>
        <taxon>Ceratocystidaceae</taxon>
        <taxon>Ceratocystis</taxon>
    </lineage>
</organism>
<gene>
    <name evidence="1" type="ORF">HOO65_050366</name>
</gene>
<protein>
    <submittedName>
        <fullName evidence="1">Extracellular serine-rich protein</fullName>
    </submittedName>
</protein>
<keyword evidence="2" id="KW-1185">Reference proteome</keyword>
<dbReference type="InterPro" id="IPR008972">
    <property type="entry name" value="Cupredoxin"/>
</dbReference>
<evidence type="ECO:0000313" key="2">
    <source>
        <dbReference type="Proteomes" id="UP001610728"/>
    </source>
</evidence>
<dbReference type="RefSeq" id="XP_070858425.1">
    <property type="nucleotide sequence ID" value="XM_071003519.1"/>
</dbReference>
<comment type="caution">
    <text evidence="1">The sequence shown here is derived from an EMBL/GenBank/DDBJ whole genome shotgun (WGS) entry which is preliminary data.</text>
</comment>
<dbReference type="GeneID" id="98118978"/>
<dbReference type="PANTHER" id="PTHR34883:SF15">
    <property type="entry name" value="EXTRACELLULAR SERINE-RICH PROTEIN"/>
    <property type="match status" value="1"/>
</dbReference>
<dbReference type="CDD" id="cd00920">
    <property type="entry name" value="Cupredoxin"/>
    <property type="match status" value="1"/>
</dbReference>
<dbReference type="Gene3D" id="2.60.40.420">
    <property type="entry name" value="Cupredoxins - blue copper proteins"/>
    <property type="match status" value="1"/>
</dbReference>
<sequence>MVVTLTRLSIPSSRFIGSVLDLFLVHGCRLNCRCIYAQVYPVLTRLRTDSPQHHSWVAKRETHVIWVGNTINPEKTYAKAGDTIEFRFKSGTHSVVESNFGSPCHPNGGFSSGDISNSDNKGTNGYTLDIEDDSTLWFYNGAGDRCHEMGDVGVINPPQDEDQTLFEYYKAAKGQSSTVNAEQNGGYLTTF</sequence>
<dbReference type="EMBL" id="JABSNW010000005">
    <property type="protein sequence ID" value="KAL2887245.1"/>
    <property type="molecule type" value="Genomic_DNA"/>
</dbReference>
<proteinExistence type="predicted"/>